<proteinExistence type="predicted"/>
<evidence type="ECO:0000313" key="1">
    <source>
        <dbReference type="EMBL" id="MCD7469017.1"/>
    </source>
</evidence>
<organism evidence="1 2">
    <name type="scientific">Datura stramonium</name>
    <name type="common">Jimsonweed</name>
    <name type="synonym">Common thornapple</name>
    <dbReference type="NCBI Taxonomy" id="4076"/>
    <lineage>
        <taxon>Eukaryota</taxon>
        <taxon>Viridiplantae</taxon>
        <taxon>Streptophyta</taxon>
        <taxon>Embryophyta</taxon>
        <taxon>Tracheophyta</taxon>
        <taxon>Spermatophyta</taxon>
        <taxon>Magnoliopsida</taxon>
        <taxon>eudicotyledons</taxon>
        <taxon>Gunneridae</taxon>
        <taxon>Pentapetalae</taxon>
        <taxon>asterids</taxon>
        <taxon>lamiids</taxon>
        <taxon>Solanales</taxon>
        <taxon>Solanaceae</taxon>
        <taxon>Solanoideae</taxon>
        <taxon>Datureae</taxon>
        <taxon>Datura</taxon>
    </lineage>
</organism>
<evidence type="ECO:0000313" key="2">
    <source>
        <dbReference type="Proteomes" id="UP000823775"/>
    </source>
</evidence>
<gene>
    <name evidence="1" type="ORF">HAX54_007635</name>
</gene>
<accession>A0ABS8TC93</accession>
<sequence>CHTCGVCGGLDGHWSHSPNSYSHSPRPYYDPPVVCYDYRNNEEEEHHAQLRNMEKLILDHMEVLWLALRTSYLTSYDDYFNTLARWWAWSPELPRLKENQQNSGEMEEALH</sequence>
<feature type="non-terminal residue" evidence="1">
    <location>
        <position position="1"/>
    </location>
</feature>
<comment type="caution">
    <text evidence="1">The sequence shown here is derived from an EMBL/GenBank/DDBJ whole genome shotgun (WGS) entry which is preliminary data.</text>
</comment>
<dbReference type="EMBL" id="JACEIK010001393">
    <property type="protein sequence ID" value="MCD7469017.1"/>
    <property type="molecule type" value="Genomic_DNA"/>
</dbReference>
<protein>
    <submittedName>
        <fullName evidence="1">Uncharacterized protein</fullName>
    </submittedName>
</protein>
<keyword evidence="2" id="KW-1185">Reference proteome</keyword>
<reference evidence="1 2" key="1">
    <citation type="journal article" date="2021" name="BMC Genomics">
        <title>Datura genome reveals duplications of psychoactive alkaloid biosynthetic genes and high mutation rate following tissue culture.</title>
        <authorList>
            <person name="Rajewski A."/>
            <person name="Carter-House D."/>
            <person name="Stajich J."/>
            <person name="Litt A."/>
        </authorList>
    </citation>
    <scope>NUCLEOTIDE SEQUENCE [LARGE SCALE GENOMIC DNA]</scope>
    <source>
        <strain evidence="1">AR-01</strain>
    </source>
</reference>
<name>A0ABS8TC93_DATST</name>
<dbReference type="Proteomes" id="UP000823775">
    <property type="component" value="Unassembled WGS sequence"/>
</dbReference>